<gene>
    <name evidence="1" type="ORF">DI536_26960</name>
</gene>
<organism evidence="1 2">
    <name type="scientific">Archangium gephyra</name>
    <dbReference type="NCBI Taxonomy" id="48"/>
    <lineage>
        <taxon>Bacteria</taxon>
        <taxon>Pseudomonadati</taxon>
        <taxon>Myxococcota</taxon>
        <taxon>Myxococcia</taxon>
        <taxon>Myxococcales</taxon>
        <taxon>Cystobacterineae</taxon>
        <taxon>Archangiaceae</taxon>
        <taxon>Archangium</taxon>
    </lineage>
</organism>
<reference evidence="1 2" key="1">
    <citation type="submission" date="2017-08" db="EMBL/GenBank/DDBJ databases">
        <title>Infants hospitalized years apart are colonized by the same room-sourced microbial strains.</title>
        <authorList>
            <person name="Brooks B."/>
            <person name="Olm M.R."/>
            <person name="Firek B.A."/>
            <person name="Baker R."/>
            <person name="Thomas B.C."/>
            <person name="Morowitz M.J."/>
            <person name="Banfield J.F."/>
        </authorList>
    </citation>
    <scope>NUCLEOTIDE SEQUENCE [LARGE SCALE GENOMIC DNA]</scope>
    <source>
        <strain evidence="1">S2_003_000_R2_14</strain>
    </source>
</reference>
<name>A0A2W5T5K0_9BACT</name>
<dbReference type="AlphaFoldDB" id="A0A2W5T5K0"/>
<accession>A0A2W5T5K0</accession>
<protein>
    <submittedName>
        <fullName evidence="1">Uncharacterized protein</fullName>
    </submittedName>
</protein>
<proteinExistence type="predicted"/>
<comment type="caution">
    <text evidence="1">The sequence shown here is derived from an EMBL/GenBank/DDBJ whole genome shotgun (WGS) entry which is preliminary data.</text>
</comment>
<dbReference type="Proteomes" id="UP000249061">
    <property type="component" value="Unassembled WGS sequence"/>
</dbReference>
<sequence length="334" mass="35986">MWQAVLSKLQRTERPRLSWAEARGLGASPEDLIATGWFTYAGVDCEAPGCECGVEPNIEAGLRDGELAVSCVAEPACFRGRAWVAREEAEWIETTAGAVFRALGPANGLVPLDAAVPRPFVPVGLLRRRGLEVAVVWLCRRVAGAELLCRGLKSQLLASALVVLVADAPPVFTPDERIVALQLGEATGAQLGLVRALDGLDPGYRARASSREHPELDLDFVHIGFSTRPERHVVTINGHEFDGFKQSDVLFTQLLMLAASRKAGRRDGWRSKAALVADFAARPGETSLAKGTRALENLRVELSSANVPTLMNSTRSSRSSAALANCGWPFLPRT</sequence>
<evidence type="ECO:0000313" key="2">
    <source>
        <dbReference type="Proteomes" id="UP000249061"/>
    </source>
</evidence>
<dbReference type="EMBL" id="QFQP01000030">
    <property type="protein sequence ID" value="PZR07516.1"/>
    <property type="molecule type" value="Genomic_DNA"/>
</dbReference>
<evidence type="ECO:0000313" key="1">
    <source>
        <dbReference type="EMBL" id="PZR07516.1"/>
    </source>
</evidence>